<reference evidence="6 7" key="1">
    <citation type="journal article" date="2015" name="Genome Announc.">
        <title>Expanding the biotechnology potential of lactobacilli through comparative genomics of 213 strains and associated genera.</title>
        <authorList>
            <person name="Sun Z."/>
            <person name="Harris H.M."/>
            <person name="McCann A."/>
            <person name="Guo C."/>
            <person name="Argimon S."/>
            <person name="Zhang W."/>
            <person name="Yang X."/>
            <person name="Jeffery I.B."/>
            <person name="Cooney J.C."/>
            <person name="Kagawa T.F."/>
            <person name="Liu W."/>
            <person name="Song Y."/>
            <person name="Salvetti E."/>
            <person name="Wrobel A."/>
            <person name="Rasinkangas P."/>
            <person name="Parkhill J."/>
            <person name="Rea M.C."/>
            <person name="O'Sullivan O."/>
            <person name="Ritari J."/>
            <person name="Douillard F.P."/>
            <person name="Paul Ross R."/>
            <person name="Yang R."/>
            <person name="Briner A.E."/>
            <person name="Felis G.E."/>
            <person name="de Vos W.M."/>
            <person name="Barrangou R."/>
            <person name="Klaenhammer T.R."/>
            <person name="Caufield P.W."/>
            <person name="Cui Y."/>
            <person name="Zhang H."/>
            <person name="O'Toole P.W."/>
        </authorList>
    </citation>
    <scope>NUCLEOTIDE SEQUENCE [LARGE SCALE GENOMIC DNA]</scope>
    <source>
        <strain evidence="6 7">DSM 24302</strain>
    </source>
</reference>
<feature type="transmembrane region" description="Helical" evidence="5">
    <location>
        <begin position="92"/>
        <end position="115"/>
    </location>
</feature>
<dbReference type="InterPro" id="IPR002293">
    <property type="entry name" value="AA/rel_permease1"/>
</dbReference>
<feature type="transmembrane region" description="Helical" evidence="5">
    <location>
        <begin position="194"/>
        <end position="219"/>
    </location>
</feature>
<comment type="subcellular location">
    <subcellularLocation>
        <location evidence="1">Membrane</location>
        <topology evidence="1">Multi-pass membrane protein</topology>
    </subcellularLocation>
</comment>
<name>A0A0R2CRN4_9LACO</name>
<feature type="transmembrane region" description="Helical" evidence="5">
    <location>
        <begin position="389"/>
        <end position="409"/>
    </location>
</feature>
<dbReference type="Pfam" id="PF13520">
    <property type="entry name" value="AA_permease_2"/>
    <property type="match status" value="1"/>
</dbReference>
<dbReference type="FunFam" id="1.20.1740.10:FF:000051">
    <property type="entry name" value="Amino acid permease"/>
    <property type="match status" value="1"/>
</dbReference>
<evidence type="ECO:0000256" key="2">
    <source>
        <dbReference type="ARBA" id="ARBA00022692"/>
    </source>
</evidence>
<sequence>MEEKSGLKKTITFWPALSMVVGTVIGAGVFFKASAVTQYTGSSSLSMLAWFVGGVVTICAGLTGAELAAAIPQTGGLTTYIEHTYGSFWGFLAGWAQGIIYFPANVAALAIVFGTQTCNLLGLSNGLIVPIAIVAAVSLTLINFAGAKAAGYVQTIATVVKLIPLALIVVFGFFHQGGGDFSLFPVVAGPHHSFWTALGNATFATMFAYDGWIHVGNIAGEMKNPKRDLPLAISMGIVTIMAVYLLVNAVFLYILPINHIAGNLNAASDVAGLLFGGIGGKLVTIGILISVYGGLNGYTTTGMRIPMKMGQEHKLPWGDKFSELTKGTAVPWFSGIVQLIIACLMMLSGQFDSITNMLVFVIWIFYVMAFIAVFVLRKREPDLERPYKVPLYPIIPIIAIIGGVFILVVTLFTQWLTSAIGIVLTLIGICFYYPLDKKYHFSGK</sequence>
<keyword evidence="3 5" id="KW-1133">Transmembrane helix</keyword>
<feature type="transmembrane region" description="Helical" evidence="5">
    <location>
        <begin position="152"/>
        <end position="174"/>
    </location>
</feature>
<dbReference type="GO" id="GO:0015179">
    <property type="term" value="F:L-amino acid transmembrane transporter activity"/>
    <property type="evidence" value="ECO:0007669"/>
    <property type="project" value="TreeGrafter"/>
</dbReference>
<evidence type="ECO:0000313" key="7">
    <source>
        <dbReference type="Proteomes" id="UP000051256"/>
    </source>
</evidence>
<keyword evidence="4 5" id="KW-0472">Membrane</keyword>
<accession>A0A0R2CRN4</accession>
<evidence type="ECO:0000256" key="3">
    <source>
        <dbReference type="ARBA" id="ARBA00022989"/>
    </source>
</evidence>
<feature type="transmembrane region" description="Helical" evidence="5">
    <location>
        <begin position="330"/>
        <end position="351"/>
    </location>
</feature>
<feature type="transmembrane region" description="Helical" evidence="5">
    <location>
        <begin position="231"/>
        <end position="254"/>
    </location>
</feature>
<evidence type="ECO:0000256" key="1">
    <source>
        <dbReference type="ARBA" id="ARBA00004141"/>
    </source>
</evidence>
<dbReference type="AlphaFoldDB" id="A0A0R2CRN4"/>
<dbReference type="RefSeq" id="WP_056977667.1">
    <property type="nucleotide sequence ID" value="NZ_AYZR01000004.1"/>
</dbReference>
<evidence type="ECO:0000256" key="5">
    <source>
        <dbReference type="SAM" id="Phobius"/>
    </source>
</evidence>
<dbReference type="PANTHER" id="PTHR11785:SF512">
    <property type="entry name" value="SOBREMESA, ISOFORM B"/>
    <property type="match status" value="1"/>
</dbReference>
<feature type="transmembrane region" description="Helical" evidence="5">
    <location>
        <begin position="12"/>
        <end position="35"/>
    </location>
</feature>
<dbReference type="InterPro" id="IPR050598">
    <property type="entry name" value="AminoAcid_Transporter"/>
</dbReference>
<dbReference type="STRING" id="1423802.FC56_GL001405"/>
<evidence type="ECO:0000313" key="6">
    <source>
        <dbReference type="EMBL" id="KRM94449.1"/>
    </source>
</evidence>
<dbReference type="EMBL" id="AYZR01000004">
    <property type="protein sequence ID" value="KRM94449.1"/>
    <property type="molecule type" value="Genomic_DNA"/>
</dbReference>
<dbReference type="Gene3D" id="1.20.1740.10">
    <property type="entry name" value="Amino acid/polyamine transporter I"/>
    <property type="match status" value="1"/>
</dbReference>
<dbReference type="Proteomes" id="UP000051256">
    <property type="component" value="Unassembled WGS sequence"/>
</dbReference>
<dbReference type="PATRIC" id="fig|1423802.4.peg.1424"/>
<evidence type="ECO:0000256" key="4">
    <source>
        <dbReference type="ARBA" id="ARBA00023136"/>
    </source>
</evidence>
<organism evidence="6 7">
    <name type="scientific">Lentilactobacillus senioris DSM 24302 = JCM 17472</name>
    <dbReference type="NCBI Taxonomy" id="1423802"/>
    <lineage>
        <taxon>Bacteria</taxon>
        <taxon>Bacillati</taxon>
        <taxon>Bacillota</taxon>
        <taxon>Bacilli</taxon>
        <taxon>Lactobacillales</taxon>
        <taxon>Lactobacillaceae</taxon>
        <taxon>Lentilactobacillus</taxon>
    </lineage>
</organism>
<keyword evidence="2 5" id="KW-0812">Transmembrane</keyword>
<dbReference type="PIRSF" id="PIRSF006060">
    <property type="entry name" value="AA_transporter"/>
    <property type="match status" value="1"/>
</dbReference>
<keyword evidence="7" id="KW-1185">Reference proteome</keyword>
<feature type="transmembrane region" description="Helical" evidence="5">
    <location>
        <begin position="274"/>
        <end position="295"/>
    </location>
</feature>
<feature type="transmembrane region" description="Helical" evidence="5">
    <location>
        <begin position="357"/>
        <end position="377"/>
    </location>
</feature>
<dbReference type="PANTHER" id="PTHR11785">
    <property type="entry name" value="AMINO ACID TRANSPORTER"/>
    <property type="match status" value="1"/>
</dbReference>
<gene>
    <name evidence="6" type="ORF">FC56_GL001405</name>
</gene>
<dbReference type="GO" id="GO:0016020">
    <property type="term" value="C:membrane"/>
    <property type="evidence" value="ECO:0007669"/>
    <property type="project" value="UniProtKB-SubCell"/>
</dbReference>
<feature type="transmembrane region" description="Helical" evidence="5">
    <location>
        <begin position="47"/>
        <end position="71"/>
    </location>
</feature>
<protein>
    <submittedName>
        <fullName evidence="6">APA family basic amino acid polyamine antiporter</fullName>
    </submittedName>
</protein>
<proteinExistence type="predicted"/>
<feature type="transmembrane region" description="Helical" evidence="5">
    <location>
        <begin position="415"/>
        <end position="435"/>
    </location>
</feature>
<comment type="caution">
    <text evidence="6">The sequence shown here is derived from an EMBL/GenBank/DDBJ whole genome shotgun (WGS) entry which is preliminary data.</text>
</comment>
<feature type="transmembrane region" description="Helical" evidence="5">
    <location>
        <begin position="127"/>
        <end position="145"/>
    </location>
</feature>